<dbReference type="EMBL" id="CAJHJT010000023">
    <property type="protein sequence ID" value="CAD7001887.1"/>
    <property type="molecule type" value="Genomic_DNA"/>
</dbReference>
<feature type="domain" description="C2H2-type" evidence="7">
    <location>
        <begin position="300"/>
        <end position="328"/>
    </location>
</feature>
<evidence type="ECO:0000256" key="6">
    <source>
        <dbReference type="SAM" id="MobiDB-lite"/>
    </source>
</evidence>
<dbReference type="PROSITE" id="PS50157">
    <property type="entry name" value="ZINC_FINGER_C2H2_2"/>
    <property type="match status" value="4"/>
</dbReference>
<dbReference type="PROSITE" id="PS00028">
    <property type="entry name" value="ZINC_FINGER_C2H2_1"/>
    <property type="match status" value="4"/>
</dbReference>
<evidence type="ECO:0000259" key="7">
    <source>
        <dbReference type="PROSITE" id="PS50157"/>
    </source>
</evidence>
<dbReference type="PANTHER" id="PTHR45891:SF3">
    <property type="entry name" value="ZINC FINGER PROTEIN 2"/>
    <property type="match status" value="1"/>
</dbReference>
<feature type="region of interest" description="Disordered" evidence="6">
    <location>
        <begin position="51"/>
        <end position="81"/>
    </location>
</feature>
<dbReference type="GO" id="GO:0008270">
    <property type="term" value="F:zinc ion binding"/>
    <property type="evidence" value="ECO:0007669"/>
    <property type="project" value="UniProtKB-KW"/>
</dbReference>
<evidence type="ECO:0000256" key="3">
    <source>
        <dbReference type="ARBA" id="ARBA00022737"/>
    </source>
</evidence>
<dbReference type="GO" id="GO:0000981">
    <property type="term" value="F:DNA-binding transcription factor activity, RNA polymerase II-specific"/>
    <property type="evidence" value="ECO:0007669"/>
    <property type="project" value="TreeGrafter"/>
</dbReference>
<dbReference type="InterPro" id="IPR051968">
    <property type="entry name" value="ZnFinger_Homeobox_TR"/>
</dbReference>
<reference evidence="8" key="1">
    <citation type="submission" date="2020-11" db="EMBL/GenBank/DDBJ databases">
        <authorList>
            <person name="Whitehead M."/>
        </authorList>
    </citation>
    <scope>NUCLEOTIDE SEQUENCE</scope>
    <source>
        <strain evidence="8">EGII</strain>
    </source>
</reference>
<comment type="caution">
    <text evidence="8">The sequence shown here is derived from an EMBL/GenBank/DDBJ whole genome shotgun (WGS) entry which is preliminary data.</text>
</comment>
<dbReference type="AlphaFoldDB" id="A0A811UVZ1"/>
<keyword evidence="4" id="KW-0862">Zinc</keyword>
<dbReference type="InterPro" id="IPR013087">
    <property type="entry name" value="Znf_C2H2_type"/>
</dbReference>
<comment type="subcellular location">
    <subcellularLocation>
        <location evidence="1">Nucleus</location>
    </subcellularLocation>
</comment>
<dbReference type="SMART" id="SM00355">
    <property type="entry name" value="ZnF_C2H2"/>
    <property type="match status" value="5"/>
</dbReference>
<feature type="compositionally biased region" description="Low complexity" evidence="6">
    <location>
        <begin position="800"/>
        <end position="815"/>
    </location>
</feature>
<keyword evidence="2" id="KW-0479">Metal-binding</keyword>
<name>A0A811UVZ1_CERCA</name>
<evidence type="ECO:0000256" key="4">
    <source>
        <dbReference type="ARBA" id="ARBA00022833"/>
    </source>
</evidence>
<proteinExistence type="predicted"/>
<accession>A0A811UVZ1</accession>
<evidence type="ECO:0000313" key="8">
    <source>
        <dbReference type="EMBL" id="CAD7001887.1"/>
    </source>
</evidence>
<dbReference type="OrthoDB" id="6417226at2759"/>
<evidence type="ECO:0000256" key="2">
    <source>
        <dbReference type="ARBA" id="ARBA00022723"/>
    </source>
</evidence>
<feature type="compositionally biased region" description="Low complexity" evidence="6">
    <location>
        <begin position="68"/>
        <end position="81"/>
    </location>
</feature>
<evidence type="ECO:0000256" key="5">
    <source>
        <dbReference type="PROSITE-ProRule" id="PRU00042"/>
    </source>
</evidence>
<evidence type="ECO:0000313" key="9">
    <source>
        <dbReference type="Proteomes" id="UP000606786"/>
    </source>
</evidence>
<keyword evidence="9" id="KW-1185">Reference proteome</keyword>
<evidence type="ECO:0000256" key="1">
    <source>
        <dbReference type="ARBA" id="ARBA00004123"/>
    </source>
</evidence>
<feature type="domain" description="C2H2-type" evidence="7">
    <location>
        <begin position="499"/>
        <end position="526"/>
    </location>
</feature>
<feature type="domain" description="C2H2-type" evidence="7">
    <location>
        <begin position="527"/>
        <end position="555"/>
    </location>
</feature>
<dbReference type="Gene3D" id="3.30.160.60">
    <property type="entry name" value="Classic Zinc Finger"/>
    <property type="match status" value="1"/>
</dbReference>
<dbReference type="PANTHER" id="PTHR45891">
    <property type="entry name" value="ZINC FINGER HOMEOBOX PROTEIN"/>
    <property type="match status" value="1"/>
</dbReference>
<protein>
    <submittedName>
        <fullName evidence="8">(Mediterranean fruit fly) hypothetical protein</fullName>
    </submittedName>
</protein>
<dbReference type="Proteomes" id="UP000606786">
    <property type="component" value="Unassembled WGS sequence"/>
</dbReference>
<organism evidence="8 9">
    <name type="scientific">Ceratitis capitata</name>
    <name type="common">Mediterranean fruit fly</name>
    <name type="synonym">Tephritis capitata</name>
    <dbReference type="NCBI Taxonomy" id="7213"/>
    <lineage>
        <taxon>Eukaryota</taxon>
        <taxon>Metazoa</taxon>
        <taxon>Ecdysozoa</taxon>
        <taxon>Arthropoda</taxon>
        <taxon>Hexapoda</taxon>
        <taxon>Insecta</taxon>
        <taxon>Pterygota</taxon>
        <taxon>Neoptera</taxon>
        <taxon>Endopterygota</taxon>
        <taxon>Diptera</taxon>
        <taxon>Brachycera</taxon>
        <taxon>Muscomorpha</taxon>
        <taxon>Tephritoidea</taxon>
        <taxon>Tephritidae</taxon>
        <taxon>Ceratitis</taxon>
        <taxon>Ceratitis</taxon>
    </lineage>
</organism>
<dbReference type="SUPFAM" id="SSF57667">
    <property type="entry name" value="beta-beta-alpha zinc fingers"/>
    <property type="match status" value="1"/>
</dbReference>
<dbReference type="GO" id="GO:0005634">
    <property type="term" value="C:nucleus"/>
    <property type="evidence" value="ECO:0007669"/>
    <property type="project" value="UniProtKB-SubCell"/>
</dbReference>
<dbReference type="InterPro" id="IPR036236">
    <property type="entry name" value="Znf_C2H2_sf"/>
</dbReference>
<keyword evidence="5" id="KW-0863">Zinc-finger</keyword>
<keyword evidence="3" id="KW-0677">Repeat</keyword>
<feature type="region of interest" description="Disordered" evidence="6">
    <location>
        <begin position="800"/>
        <end position="828"/>
    </location>
</feature>
<feature type="domain" description="C2H2-type" evidence="7">
    <location>
        <begin position="423"/>
        <end position="452"/>
    </location>
</feature>
<dbReference type="GO" id="GO:0000978">
    <property type="term" value="F:RNA polymerase II cis-regulatory region sequence-specific DNA binding"/>
    <property type="evidence" value="ECO:0007669"/>
    <property type="project" value="TreeGrafter"/>
</dbReference>
<sequence length="849" mass="93258">MVSSLVNVQKRYFCSSVGNFFNNFFYSPDVDKNKLENVCSVPTPVPLLTTRLTNEDTSANTPGIDQASFSPSSSSSMASENTSTLSKSYQNMCTPNSKTSINDRDVLGVLGTDTASVSGSIPSVVFKCNCDFFAQSKTEMELHFSAVHPQTEPDYISIPTNSAAIQAFQAAIAAATAAASAVTATRSSGNNKWNDNDIIDDSHTLITSGRLCSLDDEDVDKTTDKQEIISLQSTTTIAARPTTSNTEAKSNKPEIEINNTLRNELGNIAENEIEGNKIELRDNESLEGRMQPALQSYMAVQCPLCTEVFDCKESLELHLMNIHSVNRDGLARLLQLVDTSVWRHLNTSNAIPAPTTAIADGIEAKQQSIKLTPPTSDTNVNDTTKLGSSLIEISDEAPFNPDSPSHTLPFGANFMDTGVSNELSCEQCCTQFKYEQQLLQHAKEMQHFITLPNGDHRCLAAAHPSRPCCLIFPTQATMITHYKNTHVSLVISERHVYKYRCKQCSLAFKTQEKLTTHLLYHTMRDATKCTQCQRNFRSIQALQKHTEQTHHNNSEQPEPSISPTIVLSCSSLESPTDTDLISDNVTKTKEAYVCTSPPAKLFSKEKIVHEPQVASSPLPTHILQDEQQLQHQQQQHFAAITAALLNHPASQNCSGHELTKTNSILTPASLLQHLKMKPIGSLLAQKYLQQQQQSLQNIHQLPQNTAAESATGLQLNPVEMLNLMQFHHIMSMNFMNLAPPLIFGVGTNAGVRGSFDLLTPAHTSKVAQNTCPNALMSENDMTISSTPGPVGPDMIGTLQQQLQPQQPAAPSTSQQMTSNQKRARTRITDEQLKSYVPILTLITHLAKKA</sequence>
<gene>
    <name evidence="8" type="ORF">CCAP1982_LOCUS10374</name>
</gene>